<dbReference type="InterPro" id="IPR050173">
    <property type="entry name" value="ABC_transporter_C-like"/>
</dbReference>
<evidence type="ECO:0000313" key="13">
    <source>
        <dbReference type="EnsemblProtists" id="Phyra96628"/>
    </source>
</evidence>
<evidence type="ECO:0000256" key="6">
    <source>
        <dbReference type="ARBA" id="ARBA00022840"/>
    </source>
</evidence>
<dbReference type="PROSITE" id="PS00211">
    <property type="entry name" value="ABC_TRANSPORTER_1"/>
    <property type="match status" value="2"/>
</dbReference>
<dbReference type="AlphaFoldDB" id="H3HE07"/>
<reference evidence="13" key="2">
    <citation type="submission" date="2015-06" db="UniProtKB">
        <authorList>
            <consortium name="EnsemblProtists"/>
        </authorList>
    </citation>
    <scope>IDENTIFICATION</scope>
    <source>
        <strain evidence="13">Pr102</strain>
    </source>
</reference>
<feature type="domain" description="ABC transporter" evidence="11">
    <location>
        <begin position="421"/>
        <end position="655"/>
    </location>
</feature>
<evidence type="ECO:0000256" key="2">
    <source>
        <dbReference type="ARBA" id="ARBA00022448"/>
    </source>
</evidence>
<dbReference type="CDD" id="cd18580">
    <property type="entry name" value="ABC_6TM_ABCC_D2"/>
    <property type="match status" value="1"/>
</dbReference>
<dbReference type="GO" id="GO:0055085">
    <property type="term" value="P:transmembrane transport"/>
    <property type="evidence" value="ECO:0000318"/>
    <property type="project" value="GO_Central"/>
</dbReference>
<dbReference type="CDD" id="cd03244">
    <property type="entry name" value="ABCC_MRP_domain2"/>
    <property type="match status" value="1"/>
</dbReference>
<proteinExistence type="predicted"/>
<dbReference type="OMA" id="SIWISKW"/>
<dbReference type="FunFam" id="1.20.1560.10:FF:000247">
    <property type="entry name" value="Predicted protein"/>
    <property type="match status" value="1"/>
</dbReference>
<keyword evidence="8 10" id="KW-0472">Membrane</keyword>
<evidence type="ECO:0000256" key="9">
    <source>
        <dbReference type="SAM" id="MobiDB-lite"/>
    </source>
</evidence>
<dbReference type="VEuPathDB" id="FungiDB:KRP23_10540"/>
<dbReference type="Pfam" id="PF00005">
    <property type="entry name" value="ABC_tran"/>
    <property type="match status" value="2"/>
</dbReference>
<dbReference type="InterPro" id="IPR011527">
    <property type="entry name" value="ABC1_TM_dom"/>
</dbReference>
<dbReference type="EnsemblProtists" id="Phyra96628">
    <property type="protein sequence ID" value="Phyra96628"/>
    <property type="gene ID" value="Phyra96628"/>
</dbReference>
<dbReference type="PROSITE" id="PS50929">
    <property type="entry name" value="ABC_TM1F"/>
    <property type="match status" value="2"/>
</dbReference>
<feature type="transmembrane region" description="Helical" evidence="10">
    <location>
        <begin position="125"/>
        <end position="145"/>
    </location>
</feature>
<dbReference type="InterPro" id="IPR044726">
    <property type="entry name" value="ABCC_6TM_D2"/>
</dbReference>
<dbReference type="GO" id="GO:0016887">
    <property type="term" value="F:ATP hydrolysis activity"/>
    <property type="evidence" value="ECO:0007669"/>
    <property type="project" value="InterPro"/>
</dbReference>
<keyword evidence="7 10" id="KW-1133">Transmembrane helix</keyword>
<dbReference type="STRING" id="164328.H3HE07"/>
<keyword evidence="6" id="KW-0067">ATP-binding</keyword>
<feature type="transmembrane region" description="Helical" evidence="10">
    <location>
        <begin position="695"/>
        <end position="712"/>
    </location>
</feature>
<feature type="transmembrane region" description="Helical" evidence="10">
    <location>
        <begin position="353"/>
        <end position="374"/>
    </location>
</feature>
<evidence type="ECO:0000256" key="1">
    <source>
        <dbReference type="ARBA" id="ARBA00004128"/>
    </source>
</evidence>
<dbReference type="VEuPathDB" id="FungiDB:KRP22_13343"/>
<evidence type="ECO:0000256" key="7">
    <source>
        <dbReference type="ARBA" id="ARBA00022989"/>
    </source>
</evidence>
<feature type="transmembrane region" description="Helical" evidence="10">
    <location>
        <begin position="165"/>
        <end position="188"/>
    </location>
</feature>
<evidence type="ECO:0000256" key="3">
    <source>
        <dbReference type="ARBA" id="ARBA00022692"/>
    </source>
</evidence>
<evidence type="ECO:0000256" key="4">
    <source>
        <dbReference type="ARBA" id="ARBA00022737"/>
    </source>
</evidence>
<evidence type="ECO:0000256" key="8">
    <source>
        <dbReference type="ARBA" id="ARBA00023136"/>
    </source>
</evidence>
<accession>H3HE07</accession>
<keyword evidence="2" id="KW-0813">Transport</keyword>
<evidence type="ECO:0000259" key="11">
    <source>
        <dbReference type="PROSITE" id="PS50893"/>
    </source>
</evidence>
<sequence length="1231" mass="136184">MASTHYVEGPSTPNSGPRTDNDGAKRSKKLRLAERYAQEKPFRRRENPLQHASLLAVISAHWLQPLVSLGARKVLEKEDVWAVAPQDSCEALQERFGRHHTPQKRELFNLPHVAMGFLETFRRQIGTVIVNYCVYMTAMVLQPFIAKAILQFLDDEPNVFRVDNGYVLVALMVAVSFVGVTCLNYGFFLSSRVGANMRTIAMDIVYRKALRLSCVARQAYTTGEITTLMSVDSERIFFAVINGPWILVAPLAFLVTVVLIGVLFDGVSAVCGAALLVVVLYTSMQLAEHIGLAQEDLLSVAEERVKVTSEAMQGIRVMKFYAWEESLASRVETIRAAEIKHYRKFHYLQITNTILLFLAPVFLGGLVMGIYVGMNGTITVTDAYTIINVVNITRLAVNMFPLAVASLSQASVTYRRMDAYLACDEVKKSKAGVANEQEQLGPLHEFSLEGVNLEIDAGSLVMIVGTVGSGKSSLLNALLGEMILVDGTVDVCGGLSYVSQEAWIRNATVKDNILFEEDFNADKYAAVLEATQLALDLHALPDGDQTEIGERGINLSGGQKARVAIARAVYHSNFDILILDDPLSAVDPHVAHAIFSRCIMRLAREKTRLLVLNSHYDLLKHADKILVVQDGCIAGDGTYEDILAQFPELQSVGDSLNQLEQDVIDEHEDNEQADKTEPASAIPVKKDESYFDETGFNGVLVVLTIVAAYFAGQGMRIVVDWWQGHWAKEMGSLLMMESCIRSSKNLHNELFRRVLSAPVNLYFDVTPVGRILNRFSNDLDQMDSVLPQHYQSLFQSLGVLVGCLVVCALASFWVGVSYLPMLAIFVVTGVYFKQTSREVKRLEGITRSPVFNLFGETLNGLHTIRAFKMQDTFVQLNKAAVDDNTSFYFTYWAAGRWLAIRLDWLSVVVIFVVTIYLVTSKGETDSVVAGISLTYSLMLTSMIQWVVRAVDLTDNAMTSVERLLHFRSIPVEEDSTDCLPINDAVWPARGAIRFDNLCLRYRPDLPLVLRGVSMEIQPGEKVGICGRTGAGKSSLMIALFRICAFDSGSICIDDIDIEKLRLHDLRRGLAIIPQDPVLYSGSLRDNLDPFGEYTDAAIWSVLQQVHLAAIVTKWGAGLSFVVSERGDNLSVGQRQLLCIGRALLKDSKIVVLDEATANVDTATDRLIQATIQETFADKTVLIIAHRINTILHCNKIAVMDAGRVAEFGAPSSLLQQHDSIFASLANRSGHH</sequence>
<dbReference type="HOGENOM" id="CLU_000604_27_3_1"/>
<keyword evidence="4" id="KW-0677">Repeat</keyword>
<dbReference type="SUPFAM" id="SSF90123">
    <property type="entry name" value="ABC transporter transmembrane region"/>
    <property type="match status" value="2"/>
</dbReference>
<evidence type="ECO:0000256" key="5">
    <source>
        <dbReference type="ARBA" id="ARBA00022741"/>
    </source>
</evidence>
<name>H3HE07_PHYRM</name>
<dbReference type="eggNOG" id="KOG0054">
    <property type="taxonomic scope" value="Eukaryota"/>
</dbReference>
<dbReference type="InterPro" id="IPR017871">
    <property type="entry name" value="ABC_transporter-like_CS"/>
</dbReference>
<feature type="transmembrane region" description="Helical" evidence="10">
    <location>
        <begin position="386"/>
        <end position="407"/>
    </location>
</feature>
<dbReference type="FunFam" id="3.40.50.300:FF:000630">
    <property type="entry name" value="ATP-binding cassette (ABC) transporter, putative"/>
    <property type="match status" value="1"/>
</dbReference>
<feature type="domain" description="ABC transporter" evidence="11">
    <location>
        <begin position="992"/>
        <end position="1226"/>
    </location>
</feature>
<dbReference type="PANTHER" id="PTHR24223">
    <property type="entry name" value="ATP-BINDING CASSETTE SUB-FAMILY C"/>
    <property type="match status" value="1"/>
</dbReference>
<dbReference type="InParanoid" id="H3HE07"/>
<evidence type="ECO:0000313" key="14">
    <source>
        <dbReference type="Proteomes" id="UP000005238"/>
    </source>
</evidence>
<dbReference type="VEuPathDB" id="FungiDB:KRP23_3066"/>
<dbReference type="InterPro" id="IPR003593">
    <property type="entry name" value="AAA+_ATPase"/>
</dbReference>
<dbReference type="CDD" id="cd03250">
    <property type="entry name" value="ABCC_MRP_domain1"/>
    <property type="match status" value="1"/>
</dbReference>
<feature type="transmembrane region" description="Helical" evidence="10">
    <location>
        <begin position="799"/>
        <end position="832"/>
    </location>
</feature>
<comment type="subcellular location">
    <subcellularLocation>
        <location evidence="1">Vacuole membrane</location>
        <topology evidence="1">Multi-pass membrane protein</topology>
    </subcellularLocation>
</comment>
<dbReference type="CDD" id="cd18579">
    <property type="entry name" value="ABC_6TM_ABCC_D1"/>
    <property type="match status" value="1"/>
</dbReference>
<dbReference type="InterPro" id="IPR036640">
    <property type="entry name" value="ABC1_TM_sf"/>
</dbReference>
<keyword evidence="14" id="KW-1185">Reference proteome</keyword>
<feature type="transmembrane region" description="Helical" evidence="10">
    <location>
        <begin position="266"/>
        <end position="284"/>
    </location>
</feature>
<protein>
    <submittedName>
        <fullName evidence="13">Uncharacterized protein</fullName>
    </submittedName>
</protein>
<dbReference type="FunFam" id="1.20.1560.10:FF:000242">
    <property type="entry name" value="Uncharacterized protein"/>
    <property type="match status" value="1"/>
</dbReference>
<dbReference type="SUPFAM" id="SSF52540">
    <property type="entry name" value="P-loop containing nucleoside triphosphate hydrolases"/>
    <property type="match status" value="2"/>
</dbReference>
<dbReference type="Gene3D" id="3.40.50.300">
    <property type="entry name" value="P-loop containing nucleotide triphosphate hydrolases"/>
    <property type="match status" value="2"/>
</dbReference>
<evidence type="ECO:0000256" key="10">
    <source>
        <dbReference type="SAM" id="Phobius"/>
    </source>
</evidence>
<dbReference type="FunCoup" id="H3HE07">
    <property type="interactions" value="7"/>
</dbReference>
<dbReference type="GO" id="GO:0140359">
    <property type="term" value="F:ABC-type transporter activity"/>
    <property type="evidence" value="ECO:0000318"/>
    <property type="project" value="GO_Central"/>
</dbReference>
<dbReference type="GO" id="GO:0005774">
    <property type="term" value="C:vacuolar membrane"/>
    <property type="evidence" value="ECO:0007669"/>
    <property type="project" value="UniProtKB-SubCell"/>
</dbReference>
<evidence type="ECO:0000259" key="12">
    <source>
        <dbReference type="PROSITE" id="PS50929"/>
    </source>
</evidence>
<feature type="compositionally biased region" description="Basic and acidic residues" evidence="9">
    <location>
        <begin position="19"/>
        <end position="30"/>
    </location>
</feature>
<dbReference type="VEuPathDB" id="FungiDB:KRP22_8824"/>
<dbReference type="VEuPathDB" id="FungiDB:KRP23_14969"/>
<dbReference type="InterPro" id="IPR044746">
    <property type="entry name" value="ABCC_6TM_D1"/>
</dbReference>
<dbReference type="VEuPathDB" id="FungiDB:KRP23_1456"/>
<dbReference type="SMART" id="SM00382">
    <property type="entry name" value="AAA"/>
    <property type="match status" value="2"/>
</dbReference>
<feature type="transmembrane region" description="Helical" evidence="10">
    <location>
        <begin position="902"/>
        <end position="920"/>
    </location>
</feature>
<feature type="transmembrane region" description="Helical" evidence="10">
    <location>
        <begin position="236"/>
        <end position="260"/>
    </location>
</feature>
<feature type="domain" description="ABC transmembrane type-1" evidence="12">
    <location>
        <begin position="733"/>
        <end position="955"/>
    </location>
</feature>
<reference evidence="14" key="1">
    <citation type="journal article" date="2006" name="Science">
        <title>Phytophthora genome sequences uncover evolutionary origins and mechanisms of pathogenesis.</title>
        <authorList>
            <person name="Tyler B.M."/>
            <person name="Tripathy S."/>
            <person name="Zhang X."/>
            <person name="Dehal P."/>
            <person name="Jiang R.H."/>
            <person name="Aerts A."/>
            <person name="Arredondo F.D."/>
            <person name="Baxter L."/>
            <person name="Bensasson D."/>
            <person name="Beynon J.L."/>
            <person name="Chapman J."/>
            <person name="Damasceno C.M."/>
            <person name="Dorrance A.E."/>
            <person name="Dou D."/>
            <person name="Dickerman A.W."/>
            <person name="Dubchak I.L."/>
            <person name="Garbelotto M."/>
            <person name="Gijzen M."/>
            <person name="Gordon S.G."/>
            <person name="Govers F."/>
            <person name="Grunwald N.J."/>
            <person name="Huang W."/>
            <person name="Ivors K.L."/>
            <person name="Jones R.W."/>
            <person name="Kamoun S."/>
            <person name="Krampis K."/>
            <person name="Lamour K.H."/>
            <person name="Lee M.K."/>
            <person name="McDonald W.H."/>
            <person name="Medina M."/>
            <person name="Meijer H.J."/>
            <person name="Nordberg E.K."/>
            <person name="Maclean D.J."/>
            <person name="Ospina-Giraldo M.D."/>
            <person name="Morris P.F."/>
            <person name="Phuntumart V."/>
            <person name="Putnam N.H."/>
            <person name="Rash S."/>
            <person name="Rose J.K."/>
            <person name="Sakihama Y."/>
            <person name="Salamov A.A."/>
            <person name="Savidor A."/>
            <person name="Scheuring C.F."/>
            <person name="Smith B.M."/>
            <person name="Sobral B.W."/>
            <person name="Terry A."/>
            <person name="Torto-Alalibo T.A."/>
            <person name="Win J."/>
            <person name="Xu Z."/>
            <person name="Zhang H."/>
            <person name="Grigoriev I.V."/>
            <person name="Rokhsar D.S."/>
            <person name="Boore J.L."/>
        </authorList>
    </citation>
    <scope>NUCLEOTIDE SEQUENCE [LARGE SCALE GENOMIC DNA]</scope>
    <source>
        <strain evidence="14">Pr102</strain>
    </source>
</reference>
<keyword evidence="5" id="KW-0547">Nucleotide-binding</keyword>
<keyword evidence="3 10" id="KW-0812">Transmembrane</keyword>
<dbReference type="Gene3D" id="1.20.1560.10">
    <property type="entry name" value="ABC transporter type 1, transmembrane domain"/>
    <property type="match status" value="2"/>
</dbReference>
<dbReference type="PANTHER" id="PTHR24223:SF443">
    <property type="entry name" value="MULTIDRUG-RESISTANCE LIKE PROTEIN 1, ISOFORM I"/>
    <property type="match status" value="1"/>
</dbReference>
<dbReference type="PROSITE" id="PS50893">
    <property type="entry name" value="ABC_TRANSPORTER_2"/>
    <property type="match status" value="2"/>
</dbReference>
<organism evidence="13 14">
    <name type="scientific">Phytophthora ramorum</name>
    <name type="common">Sudden oak death agent</name>
    <dbReference type="NCBI Taxonomy" id="164328"/>
    <lineage>
        <taxon>Eukaryota</taxon>
        <taxon>Sar</taxon>
        <taxon>Stramenopiles</taxon>
        <taxon>Oomycota</taxon>
        <taxon>Peronosporomycetes</taxon>
        <taxon>Peronosporales</taxon>
        <taxon>Peronosporaceae</taxon>
        <taxon>Phytophthora</taxon>
    </lineage>
</organism>
<dbReference type="EMBL" id="DS566087">
    <property type="status" value="NOT_ANNOTATED_CDS"/>
    <property type="molecule type" value="Genomic_DNA"/>
</dbReference>
<dbReference type="InterPro" id="IPR027417">
    <property type="entry name" value="P-loop_NTPase"/>
</dbReference>
<dbReference type="Pfam" id="PF00664">
    <property type="entry name" value="ABC_membrane"/>
    <property type="match status" value="2"/>
</dbReference>
<dbReference type="Proteomes" id="UP000005238">
    <property type="component" value="Unassembled WGS sequence"/>
</dbReference>
<dbReference type="GO" id="GO:0005524">
    <property type="term" value="F:ATP binding"/>
    <property type="evidence" value="ECO:0007669"/>
    <property type="project" value="UniProtKB-KW"/>
</dbReference>
<feature type="domain" description="ABC transmembrane type-1" evidence="12">
    <location>
        <begin position="125"/>
        <end position="409"/>
    </location>
</feature>
<dbReference type="FunFam" id="3.40.50.300:FF:001847">
    <property type="entry name" value="ABC transporter, putative"/>
    <property type="match status" value="1"/>
</dbReference>
<dbReference type="InterPro" id="IPR003439">
    <property type="entry name" value="ABC_transporter-like_ATP-bd"/>
</dbReference>
<feature type="region of interest" description="Disordered" evidence="9">
    <location>
        <begin position="1"/>
        <end position="30"/>
    </location>
</feature>